<keyword evidence="3" id="KW-1185">Reference proteome</keyword>
<sequence length="52" mass="5507">MAALAVHGYCVIAPDLRGIGASDRPPSGYDKDTQAEDMRELLAQLGIHGAVR</sequence>
<gene>
    <name evidence="2" type="ORF">OG560_00130</name>
</gene>
<name>A0ABZ1JUH2_9ACTN</name>
<dbReference type="Gene3D" id="3.40.50.1820">
    <property type="entry name" value="alpha/beta hydrolase"/>
    <property type="match status" value="1"/>
</dbReference>
<protein>
    <submittedName>
        <fullName evidence="2">Alpha/beta hydrolase</fullName>
    </submittedName>
</protein>
<dbReference type="InterPro" id="IPR029058">
    <property type="entry name" value="AB_hydrolase_fold"/>
</dbReference>
<proteinExistence type="predicted"/>
<dbReference type="SUPFAM" id="SSF53474">
    <property type="entry name" value="alpha/beta-Hydrolases"/>
    <property type="match status" value="1"/>
</dbReference>
<keyword evidence="2" id="KW-0378">Hydrolase</keyword>
<accession>A0ABZ1JUH2</accession>
<evidence type="ECO:0000313" key="3">
    <source>
        <dbReference type="Proteomes" id="UP001622496"/>
    </source>
</evidence>
<dbReference type="InterPro" id="IPR000073">
    <property type="entry name" value="AB_hydrolase_1"/>
</dbReference>
<dbReference type="Pfam" id="PF00561">
    <property type="entry name" value="Abhydrolase_1"/>
    <property type="match status" value="1"/>
</dbReference>
<dbReference type="EMBL" id="CP108135">
    <property type="protein sequence ID" value="WTP63928.1"/>
    <property type="molecule type" value="Genomic_DNA"/>
</dbReference>
<dbReference type="Proteomes" id="UP001622496">
    <property type="component" value="Chromosome"/>
</dbReference>
<organism evidence="2 3">
    <name type="scientific">[Kitasatospora] papulosa</name>
    <dbReference type="NCBI Taxonomy" id="1464011"/>
    <lineage>
        <taxon>Bacteria</taxon>
        <taxon>Bacillati</taxon>
        <taxon>Actinomycetota</taxon>
        <taxon>Actinomycetes</taxon>
        <taxon>Kitasatosporales</taxon>
        <taxon>Streptomycetaceae</taxon>
        <taxon>Streptomyces</taxon>
    </lineage>
</organism>
<dbReference type="RefSeq" id="WP_078863325.1">
    <property type="nucleotide sequence ID" value="NZ_CP108135.1"/>
</dbReference>
<evidence type="ECO:0000259" key="1">
    <source>
        <dbReference type="Pfam" id="PF00561"/>
    </source>
</evidence>
<evidence type="ECO:0000313" key="2">
    <source>
        <dbReference type="EMBL" id="WTP63928.1"/>
    </source>
</evidence>
<feature type="domain" description="AB hydrolase-1" evidence="1">
    <location>
        <begin position="2"/>
        <end position="48"/>
    </location>
</feature>
<reference evidence="2 3" key="1">
    <citation type="submission" date="2022-10" db="EMBL/GenBank/DDBJ databases">
        <title>The complete genomes of actinobacterial strains from the NBC collection.</title>
        <authorList>
            <person name="Joergensen T.S."/>
            <person name="Alvarez Arevalo M."/>
            <person name="Sterndorff E.B."/>
            <person name="Faurdal D."/>
            <person name="Vuksanovic O."/>
            <person name="Mourched A.-S."/>
            <person name="Charusanti P."/>
            <person name="Shaw S."/>
            <person name="Blin K."/>
            <person name="Weber T."/>
        </authorList>
    </citation>
    <scope>NUCLEOTIDE SEQUENCE [LARGE SCALE GENOMIC DNA]</scope>
    <source>
        <strain evidence="2 3">NBC_00185</strain>
    </source>
</reference>
<dbReference type="GO" id="GO:0016787">
    <property type="term" value="F:hydrolase activity"/>
    <property type="evidence" value="ECO:0007669"/>
    <property type="project" value="UniProtKB-KW"/>
</dbReference>